<dbReference type="Pfam" id="PF00557">
    <property type="entry name" value="Peptidase_M24"/>
    <property type="match status" value="1"/>
</dbReference>
<dbReference type="Proteomes" id="UP000748308">
    <property type="component" value="Unassembled WGS sequence"/>
</dbReference>
<reference evidence="3" key="1">
    <citation type="submission" date="2019-03" db="EMBL/GenBank/DDBJ databases">
        <title>Lake Tanganyika Metagenome-Assembled Genomes (MAGs).</title>
        <authorList>
            <person name="Tran P."/>
        </authorList>
    </citation>
    <scope>NUCLEOTIDE SEQUENCE</scope>
    <source>
        <strain evidence="3">M_DeepCast_400m_m2_100</strain>
    </source>
</reference>
<dbReference type="InterPro" id="IPR029149">
    <property type="entry name" value="Creatin/AminoP/Spt16_N"/>
</dbReference>
<dbReference type="PANTHER" id="PTHR46112:SF2">
    <property type="entry name" value="XAA-PRO AMINOPEPTIDASE P-RELATED"/>
    <property type="match status" value="1"/>
</dbReference>
<comment type="caution">
    <text evidence="3">The sequence shown here is derived from an EMBL/GenBank/DDBJ whole genome shotgun (WGS) entry which is preliminary data.</text>
</comment>
<dbReference type="SUPFAM" id="SSF55920">
    <property type="entry name" value="Creatinase/aminopeptidase"/>
    <property type="match status" value="1"/>
</dbReference>
<protein>
    <submittedName>
        <fullName evidence="3">Aminopeptidase P family protein</fullName>
    </submittedName>
</protein>
<dbReference type="InterPro" id="IPR036005">
    <property type="entry name" value="Creatinase/aminopeptidase-like"/>
</dbReference>
<dbReference type="GO" id="GO:0004177">
    <property type="term" value="F:aminopeptidase activity"/>
    <property type="evidence" value="ECO:0007669"/>
    <property type="project" value="UniProtKB-KW"/>
</dbReference>
<dbReference type="Pfam" id="PF01321">
    <property type="entry name" value="Creatinase_N"/>
    <property type="match status" value="1"/>
</dbReference>
<dbReference type="EMBL" id="VGIY01000132">
    <property type="protein sequence ID" value="MBM3317490.1"/>
    <property type="molecule type" value="Genomic_DNA"/>
</dbReference>
<gene>
    <name evidence="3" type="ORF">FJY75_06515</name>
</gene>
<name>A0A938BQQ3_UNCEI</name>
<dbReference type="PANTHER" id="PTHR46112">
    <property type="entry name" value="AMINOPEPTIDASE"/>
    <property type="match status" value="1"/>
</dbReference>
<dbReference type="Gene3D" id="3.90.230.10">
    <property type="entry name" value="Creatinase/methionine aminopeptidase superfamily"/>
    <property type="match status" value="1"/>
</dbReference>
<dbReference type="CDD" id="cd01066">
    <property type="entry name" value="APP_MetAP"/>
    <property type="match status" value="1"/>
</dbReference>
<organism evidence="3 4">
    <name type="scientific">Eiseniibacteriota bacterium</name>
    <dbReference type="NCBI Taxonomy" id="2212470"/>
    <lineage>
        <taxon>Bacteria</taxon>
        <taxon>Candidatus Eiseniibacteriota</taxon>
    </lineage>
</organism>
<dbReference type="InterPro" id="IPR050659">
    <property type="entry name" value="Peptidase_M24B"/>
</dbReference>
<sequence>MMPLERHRPHLVPPEEIHARIAALQSGLDSRGLALAWIDHLTDRYYYTGSAQEGVLLVPASGEPRFFVRKSLTRARSESPLAVAPFPGRSGLLAEAEAPLQGGRLGLALDVTPAPVYLWLSGKLGGGLEDLAAGIRAQKAVKSAWEIEQIRRANEQATAVFADMDRLLRPEMTELELSAAIEMRLRLLGHSGTLRIRRPGLELGMIFAVSGDGGLYPTSFDGPDGGEGLYPGAASGSGWKRIAAGETVMVDIVGSFNGYQADTTRCYCVGRQLPEEARRAHAFCQETLERLETELRPGRRCADIYEETLAWAQGRGLPPGFMGHGENRVKFFGHGVGLDLDEFPILAARIEGEIRPGMVVAMEPKAFLPGIGPVGVENTYVVTDRGVECLCPLPREIRCVG</sequence>
<keyword evidence="3" id="KW-0031">Aminopeptidase</keyword>
<evidence type="ECO:0000259" key="2">
    <source>
        <dbReference type="Pfam" id="PF01321"/>
    </source>
</evidence>
<dbReference type="Gene3D" id="3.40.350.10">
    <property type="entry name" value="Creatinase/prolidase N-terminal domain"/>
    <property type="match status" value="1"/>
</dbReference>
<keyword evidence="3" id="KW-0378">Hydrolase</keyword>
<dbReference type="InterPro" id="IPR000587">
    <property type="entry name" value="Creatinase_N"/>
</dbReference>
<dbReference type="AlphaFoldDB" id="A0A938BQQ3"/>
<proteinExistence type="predicted"/>
<keyword evidence="3" id="KW-0645">Protease</keyword>
<evidence type="ECO:0000313" key="4">
    <source>
        <dbReference type="Proteomes" id="UP000748308"/>
    </source>
</evidence>
<evidence type="ECO:0000259" key="1">
    <source>
        <dbReference type="Pfam" id="PF00557"/>
    </source>
</evidence>
<feature type="domain" description="Peptidase M24" evidence="1">
    <location>
        <begin position="148"/>
        <end position="384"/>
    </location>
</feature>
<evidence type="ECO:0000313" key="3">
    <source>
        <dbReference type="EMBL" id="MBM3317490.1"/>
    </source>
</evidence>
<accession>A0A938BQQ3</accession>
<feature type="domain" description="Creatinase N-terminal" evidence="2">
    <location>
        <begin position="20"/>
        <end position="125"/>
    </location>
</feature>
<dbReference type="InterPro" id="IPR000994">
    <property type="entry name" value="Pept_M24"/>
</dbReference>
<dbReference type="SUPFAM" id="SSF53092">
    <property type="entry name" value="Creatinase/prolidase N-terminal domain"/>
    <property type="match status" value="1"/>
</dbReference>